<evidence type="ECO:0000256" key="1">
    <source>
        <dbReference type="ARBA" id="ARBA00022679"/>
    </source>
</evidence>
<feature type="domain" description="N-acetyltransferase" evidence="3">
    <location>
        <begin position="4"/>
        <end position="171"/>
    </location>
</feature>
<sequence>MTAMQIRHAGPDDASAVAGVYVRSWQVAFAGLVPQRYLDAMDASRDEPGWKSRIAETQWPSSGVLVTETETGIVGFASFGPSEEAPGIAEIGTLYTLPEVWGTGIGKQLMLATLATLKQADYPQAALWVLEDNERARRFYEAAGWRPDGAAVVDTTGGASLNKLRYSRPLG</sequence>
<keyword evidence="1 4" id="KW-0808">Transferase</keyword>
<dbReference type="AlphaFoldDB" id="A0A1I2X079"/>
<dbReference type="Gene3D" id="3.40.630.30">
    <property type="match status" value="1"/>
</dbReference>
<dbReference type="CDD" id="cd04301">
    <property type="entry name" value="NAT_SF"/>
    <property type="match status" value="1"/>
</dbReference>
<protein>
    <submittedName>
        <fullName evidence="4">L-amino acid N-acyltransferase YncA</fullName>
    </submittedName>
</protein>
<evidence type="ECO:0000313" key="5">
    <source>
        <dbReference type="Proteomes" id="UP000181942"/>
    </source>
</evidence>
<keyword evidence="2 4" id="KW-0012">Acyltransferase</keyword>
<dbReference type="InterPro" id="IPR016181">
    <property type="entry name" value="Acyl_CoA_acyltransferase"/>
</dbReference>
<organism evidence="4 5">
    <name type="scientific">Streptomyces mirabilis</name>
    <dbReference type="NCBI Taxonomy" id="68239"/>
    <lineage>
        <taxon>Bacteria</taxon>
        <taxon>Bacillati</taxon>
        <taxon>Actinomycetota</taxon>
        <taxon>Actinomycetes</taxon>
        <taxon>Kitasatosporales</taxon>
        <taxon>Streptomycetaceae</taxon>
        <taxon>Streptomyces</taxon>
    </lineage>
</organism>
<dbReference type="EMBL" id="FONR01000041">
    <property type="protein sequence ID" value="SFH06948.1"/>
    <property type="molecule type" value="Genomic_DNA"/>
</dbReference>
<dbReference type="Pfam" id="PF00583">
    <property type="entry name" value="Acetyltransf_1"/>
    <property type="match status" value="1"/>
</dbReference>
<dbReference type="Proteomes" id="UP000181942">
    <property type="component" value="Unassembled WGS sequence"/>
</dbReference>
<dbReference type="PANTHER" id="PTHR43877">
    <property type="entry name" value="AMINOALKYLPHOSPHONATE N-ACETYLTRANSFERASE-RELATED-RELATED"/>
    <property type="match status" value="1"/>
</dbReference>
<reference evidence="4 5" key="1">
    <citation type="submission" date="2016-10" db="EMBL/GenBank/DDBJ databases">
        <authorList>
            <person name="de Groot N.N."/>
        </authorList>
    </citation>
    <scope>NUCLEOTIDE SEQUENCE [LARGE SCALE GENOMIC DNA]</scope>
    <source>
        <strain evidence="4 5">OK461</strain>
    </source>
</reference>
<gene>
    <name evidence="4" type="ORF">SAMN02787118_14161</name>
</gene>
<dbReference type="SUPFAM" id="SSF55729">
    <property type="entry name" value="Acyl-CoA N-acyltransferases (Nat)"/>
    <property type="match status" value="1"/>
</dbReference>
<accession>A0A1I2X079</accession>
<evidence type="ECO:0000256" key="2">
    <source>
        <dbReference type="ARBA" id="ARBA00023315"/>
    </source>
</evidence>
<dbReference type="InterPro" id="IPR050832">
    <property type="entry name" value="Bact_Acetyltransf"/>
</dbReference>
<dbReference type="PANTHER" id="PTHR43877:SF1">
    <property type="entry name" value="ACETYLTRANSFERASE"/>
    <property type="match status" value="1"/>
</dbReference>
<evidence type="ECO:0000259" key="3">
    <source>
        <dbReference type="PROSITE" id="PS51186"/>
    </source>
</evidence>
<dbReference type="GO" id="GO:0016747">
    <property type="term" value="F:acyltransferase activity, transferring groups other than amino-acyl groups"/>
    <property type="evidence" value="ECO:0007669"/>
    <property type="project" value="InterPro"/>
</dbReference>
<name>A0A1I2X079_9ACTN</name>
<evidence type="ECO:0000313" key="4">
    <source>
        <dbReference type="EMBL" id="SFH06948.1"/>
    </source>
</evidence>
<dbReference type="InterPro" id="IPR000182">
    <property type="entry name" value="GNAT_dom"/>
</dbReference>
<proteinExistence type="predicted"/>
<dbReference type="PROSITE" id="PS51186">
    <property type="entry name" value="GNAT"/>
    <property type="match status" value="1"/>
</dbReference>